<comment type="similarity">
    <text evidence="2">Belongs to the EamA transporter family.</text>
</comment>
<evidence type="ECO:0000256" key="7">
    <source>
        <dbReference type="SAM" id="Phobius"/>
    </source>
</evidence>
<feature type="transmembrane region" description="Helical" evidence="7">
    <location>
        <begin position="12"/>
        <end position="31"/>
    </location>
</feature>
<gene>
    <name evidence="9" type="ORF">BO222_07695</name>
</gene>
<keyword evidence="10" id="KW-1185">Reference proteome</keyword>
<keyword evidence="6 7" id="KW-0472">Membrane</keyword>
<keyword evidence="5 7" id="KW-1133">Transmembrane helix</keyword>
<dbReference type="RefSeq" id="WP_075819916.1">
    <property type="nucleotide sequence ID" value="NZ_CAJUTZ010000017.1"/>
</dbReference>
<keyword evidence="3" id="KW-1003">Cell membrane</keyword>
<evidence type="ECO:0000313" key="9">
    <source>
        <dbReference type="EMBL" id="OLU38860.1"/>
    </source>
</evidence>
<feature type="domain" description="EamA" evidence="8">
    <location>
        <begin position="14"/>
        <end position="155"/>
    </location>
</feature>
<proteinExistence type="inferred from homology"/>
<feature type="transmembrane region" description="Helical" evidence="7">
    <location>
        <begin position="169"/>
        <end position="188"/>
    </location>
</feature>
<dbReference type="GO" id="GO:0005886">
    <property type="term" value="C:plasma membrane"/>
    <property type="evidence" value="ECO:0007669"/>
    <property type="project" value="UniProtKB-SubCell"/>
</dbReference>
<dbReference type="Pfam" id="PF00892">
    <property type="entry name" value="EamA"/>
    <property type="match status" value="2"/>
</dbReference>
<dbReference type="InterPro" id="IPR000620">
    <property type="entry name" value="EamA_dom"/>
</dbReference>
<dbReference type="GeneID" id="82203064"/>
<evidence type="ECO:0000256" key="4">
    <source>
        <dbReference type="ARBA" id="ARBA00022692"/>
    </source>
</evidence>
<feature type="transmembrane region" description="Helical" evidence="7">
    <location>
        <begin position="227"/>
        <end position="249"/>
    </location>
</feature>
<dbReference type="SUPFAM" id="SSF103481">
    <property type="entry name" value="Multidrug resistance efflux transporter EmrE"/>
    <property type="match status" value="2"/>
</dbReference>
<feature type="transmembrane region" description="Helical" evidence="7">
    <location>
        <begin position="256"/>
        <end position="275"/>
    </location>
</feature>
<feature type="domain" description="EamA" evidence="8">
    <location>
        <begin position="167"/>
        <end position="300"/>
    </location>
</feature>
<sequence>MNQISDKQSTTRLVILALFCCLLWGSAPVLIKLGYEAFSIHETPSILLFAGFRFMLAGVFVLLFFISKKKNRDQLHFTGETSEAIIWLALFQTFGQYFFYYIGVSNSTGVSASILSGASCFFALVLASCIYQIEKMSAVKVISCILGFLGILVMNLNGFQFSFSFQGEGMLLLSQICSAESAVLIKLFSKKENTVFLSGAQFLLGGLMLSALGWVMGGSLIFSKTGLFILLALSFVSAGAYTIWGILLSHYPVSQVGIFTCTIPLFGVLFSILVLHEFDAVNIQTLFSLILIVSGIILLNRPTRSKKQKGT</sequence>
<feature type="transmembrane region" description="Helical" evidence="7">
    <location>
        <begin position="46"/>
        <end position="65"/>
    </location>
</feature>
<protein>
    <recommendedName>
        <fullName evidence="8">EamA domain-containing protein</fullName>
    </recommendedName>
</protein>
<evidence type="ECO:0000256" key="6">
    <source>
        <dbReference type="ARBA" id="ARBA00023136"/>
    </source>
</evidence>
<evidence type="ECO:0000256" key="3">
    <source>
        <dbReference type="ARBA" id="ARBA00022475"/>
    </source>
</evidence>
<feature type="transmembrane region" description="Helical" evidence="7">
    <location>
        <begin position="138"/>
        <end position="157"/>
    </location>
</feature>
<dbReference type="Proteomes" id="UP000186341">
    <property type="component" value="Unassembled WGS sequence"/>
</dbReference>
<feature type="transmembrane region" description="Helical" evidence="7">
    <location>
        <begin position="110"/>
        <end position="131"/>
    </location>
</feature>
<evidence type="ECO:0000256" key="1">
    <source>
        <dbReference type="ARBA" id="ARBA00004651"/>
    </source>
</evidence>
<comment type="caution">
    <text evidence="9">The sequence shown here is derived from an EMBL/GenBank/DDBJ whole genome shotgun (WGS) entry which is preliminary data.</text>
</comment>
<organism evidence="9 10">
    <name type="scientific">Ileibacterium valens</name>
    <dbReference type="NCBI Taxonomy" id="1862668"/>
    <lineage>
        <taxon>Bacteria</taxon>
        <taxon>Bacillati</taxon>
        <taxon>Bacillota</taxon>
        <taxon>Erysipelotrichia</taxon>
        <taxon>Erysipelotrichales</taxon>
        <taxon>Erysipelotrichaceae</taxon>
        <taxon>Ileibacterium</taxon>
    </lineage>
</organism>
<evidence type="ECO:0000259" key="8">
    <source>
        <dbReference type="Pfam" id="PF00892"/>
    </source>
</evidence>
<dbReference type="InterPro" id="IPR050638">
    <property type="entry name" value="AA-Vitamin_Transporters"/>
</dbReference>
<dbReference type="AlphaFoldDB" id="A0A1U7NFB1"/>
<dbReference type="OrthoDB" id="3190463at2"/>
<reference evidence="9 10" key="1">
    <citation type="submission" date="2016-11" db="EMBL/GenBank/DDBJ databases">
        <title>Description of two novel members of the family Erysipelotrichaceae: Ileibacterium lipovorans gen. nov., sp. nov. and Dubosiella newyorkensis, gen. nov., sp. nov.</title>
        <authorList>
            <person name="Cox L.M."/>
            <person name="Sohn J."/>
            <person name="Tyrrell K.L."/>
            <person name="Citron D.M."/>
            <person name="Lawson P.A."/>
            <person name="Patel N.B."/>
            <person name="Iizumi T."/>
            <person name="Perez-Perez G.I."/>
            <person name="Goldstein E.J."/>
            <person name="Blaser M.J."/>
        </authorList>
    </citation>
    <scope>NUCLEOTIDE SEQUENCE [LARGE SCALE GENOMIC DNA]</scope>
    <source>
        <strain evidence="9 10">NYU-BL-A3</strain>
    </source>
</reference>
<dbReference type="InterPro" id="IPR037185">
    <property type="entry name" value="EmrE-like"/>
</dbReference>
<evidence type="ECO:0000313" key="10">
    <source>
        <dbReference type="Proteomes" id="UP000186341"/>
    </source>
</evidence>
<keyword evidence="4 7" id="KW-0812">Transmembrane</keyword>
<name>A0A1U7NFB1_9FIRM</name>
<feature type="transmembrane region" description="Helical" evidence="7">
    <location>
        <begin position="195"/>
        <end position="215"/>
    </location>
</feature>
<evidence type="ECO:0000256" key="5">
    <source>
        <dbReference type="ARBA" id="ARBA00022989"/>
    </source>
</evidence>
<accession>A0A1U7NFB1</accession>
<dbReference type="EMBL" id="MPJW01000148">
    <property type="protein sequence ID" value="OLU38860.1"/>
    <property type="molecule type" value="Genomic_DNA"/>
</dbReference>
<evidence type="ECO:0000256" key="2">
    <source>
        <dbReference type="ARBA" id="ARBA00007362"/>
    </source>
</evidence>
<feature type="transmembrane region" description="Helical" evidence="7">
    <location>
        <begin position="281"/>
        <end position="299"/>
    </location>
</feature>
<comment type="subcellular location">
    <subcellularLocation>
        <location evidence="1">Cell membrane</location>
        <topology evidence="1">Multi-pass membrane protein</topology>
    </subcellularLocation>
</comment>
<feature type="transmembrane region" description="Helical" evidence="7">
    <location>
        <begin position="85"/>
        <end position="104"/>
    </location>
</feature>
<dbReference type="PANTHER" id="PTHR32322:SF18">
    <property type="entry name" value="S-ADENOSYLMETHIONINE_S-ADENOSYLHOMOCYSTEINE TRANSPORTER"/>
    <property type="match status" value="1"/>
</dbReference>
<dbReference type="PANTHER" id="PTHR32322">
    <property type="entry name" value="INNER MEMBRANE TRANSPORTER"/>
    <property type="match status" value="1"/>
</dbReference>